<dbReference type="AlphaFoldDB" id="A0A934T0B6"/>
<proteinExistence type="predicted"/>
<dbReference type="EMBL" id="JAEPBG010000006">
    <property type="protein sequence ID" value="MBK4736124.1"/>
    <property type="molecule type" value="Genomic_DNA"/>
</dbReference>
<dbReference type="RefSeq" id="WP_200593257.1">
    <property type="nucleotide sequence ID" value="NZ_JAEPBG010000006.1"/>
</dbReference>
<accession>A0A934T0B6</accession>
<reference evidence="1" key="1">
    <citation type="submission" date="2021-01" db="EMBL/GenBank/DDBJ databases">
        <title>Genome sequence of strain Noviherbaspirillum sp. DKR-6.</title>
        <authorList>
            <person name="Chaudhary D.K."/>
        </authorList>
    </citation>
    <scope>NUCLEOTIDE SEQUENCE</scope>
    <source>
        <strain evidence="1">DKR-6</strain>
    </source>
</reference>
<gene>
    <name evidence="1" type="ORF">JJB74_15990</name>
</gene>
<sequence>MPYPIPIPLRERERVAYEVGHAQYGYGRVLSRDEHTDMLTVLDEEDGSIWRGPADRCCAVGDGL</sequence>
<protein>
    <submittedName>
        <fullName evidence="1">Uncharacterized protein</fullName>
    </submittedName>
</protein>
<keyword evidence="2" id="KW-1185">Reference proteome</keyword>
<evidence type="ECO:0000313" key="1">
    <source>
        <dbReference type="EMBL" id="MBK4736124.1"/>
    </source>
</evidence>
<dbReference type="Proteomes" id="UP000622890">
    <property type="component" value="Unassembled WGS sequence"/>
</dbReference>
<comment type="caution">
    <text evidence="1">The sequence shown here is derived from an EMBL/GenBank/DDBJ whole genome shotgun (WGS) entry which is preliminary data.</text>
</comment>
<evidence type="ECO:0000313" key="2">
    <source>
        <dbReference type="Proteomes" id="UP000622890"/>
    </source>
</evidence>
<organism evidence="1 2">
    <name type="scientific">Noviherbaspirillum pedocola</name>
    <dbReference type="NCBI Taxonomy" id="2801341"/>
    <lineage>
        <taxon>Bacteria</taxon>
        <taxon>Pseudomonadati</taxon>
        <taxon>Pseudomonadota</taxon>
        <taxon>Betaproteobacteria</taxon>
        <taxon>Burkholderiales</taxon>
        <taxon>Oxalobacteraceae</taxon>
        <taxon>Noviherbaspirillum</taxon>
    </lineage>
</organism>
<name>A0A934T0B6_9BURK</name>